<reference evidence="2 3" key="2">
    <citation type="submission" date="2018-03" db="EMBL/GenBank/DDBJ databases">
        <title>Draft genome of Pseudomonas putida strain KH-21-114.</title>
        <authorList>
            <person name="Yoshizawa S."/>
            <person name="Khan N.H."/>
            <person name="Nishimura M."/>
            <person name="Chiura H.X."/>
            <person name="Ogura Y."/>
            <person name="Hayashi T."/>
            <person name="Kogure K."/>
        </authorList>
    </citation>
    <scope>NUCLEOTIDE SEQUENCE [LARGE SCALE GENOMIC DNA]</scope>
    <source>
        <strain evidence="2 3">KH-21-114</strain>
    </source>
</reference>
<dbReference type="EMBL" id="MINH01000021">
    <property type="protein sequence ID" value="POG05772.1"/>
    <property type="molecule type" value="Genomic_DNA"/>
</dbReference>
<dbReference type="AlphaFoldDB" id="A0A2S3WWJ4"/>
<evidence type="ECO:0000313" key="2">
    <source>
        <dbReference type="EMBL" id="POG05772.1"/>
    </source>
</evidence>
<protein>
    <submittedName>
        <fullName evidence="2">Uncharacterized protein</fullName>
    </submittedName>
</protein>
<proteinExistence type="predicted"/>
<sequence>MTTNPADHSERTQFSDKQWNDWSHSKQKRCLSLEEQNLNTYVSLSSAPNDLSPPSCYQATPLIRKTIENLVAGNIYAISLLAKRPQIDGAPTQLSWSIDDIFHHRSDLKKTDEWERFIVDFRATASEHTLTLGSVEPEEGVVRIEFDDIRLYPHVVEIDFENEEPKLIQPGESLKLRHFTLHNQGGKNGSEMGVKNTDKTVPGMSEKKGIILAKSQSSDRQRAVFELNGEYGYIQFAWTQVHYDCTVSFHDDLAANPLHTIDVKGAAEPVSPLNYWVRYRSNEGKLVKYIVFNAIDNSLIDFMTMKSPSILTSHDKNSLPEIV</sequence>
<reference evidence="2 3" key="1">
    <citation type="submission" date="2016-08" db="EMBL/GenBank/DDBJ databases">
        <authorList>
            <person name="Seilhamer J.J."/>
        </authorList>
    </citation>
    <scope>NUCLEOTIDE SEQUENCE [LARGE SCALE GENOMIC DNA]</scope>
    <source>
        <strain evidence="2 3">KH-21-114</strain>
    </source>
</reference>
<accession>A0A2S3WWJ4</accession>
<gene>
    <name evidence="2" type="ORF">BGP84_23195</name>
</gene>
<feature type="region of interest" description="Disordered" evidence="1">
    <location>
        <begin position="1"/>
        <end position="20"/>
    </location>
</feature>
<name>A0A2S3WWJ4_PSEPU</name>
<evidence type="ECO:0000313" key="3">
    <source>
        <dbReference type="Proteomes" id="UP000237230"/>
    </source>
</evidence>
<dbReference type="Proteomes" id="UP000237230">
    <property type="component" value="Unassembled WGS sequence"/>
</dbReference>
<dbReference type="OrthoDB" id="6992821at2"/>
<evidence type="ECO:0000256" key="1">
    <source>
        <dbReference type="SAM" id="MobiDB-lite"/>
    </source>
</evidence>
<organism evidence="2 3">
    <name type="scientific">Pseudomonas putida</name>
    <name type="common">Arthrobacter siderocapsulatus</name>
    <dbReference type="NCBI Taxonomy" id="303"/>
    <lineage>
        <taxon>Bacteria</taxon>
        <taxon>Pseudomonadati</taxon>
        <taxon>Pseudomonadota</taxon>
        <taxon>Gammaproteobacteria</taxon>
        <taxon>Pseudomonadales</taxon>
        <taxon>Pseudomonadaceae</taxon>
        <taxon>Pseudomonas</taxon>
    </lineage>
</organism>
<dbReference type="RefSeq" id="WP_103449234.1">
    <property type="nucleotide sequence ID" value="NZ_MINH01000021.1"/>
</dbReference>
<comment type="caution">
    <text evidence="2">The sequence shown here is derived from an EMBL/GenBank/DDBJ whole genome shotgun (WGS) entry which is preliminary data.</text>
</comment>